<comment type="caution">
    <text evidence="2">The sequence shown here is derived from an EMBL/GenBank/DDBJ whole genome shotgun (WGS) entry which is preliminary data.</text>
</comment>
<gene>
    <name evidence="2" type="ORF">HD594_003047</name>
</gene>
<dbReference type="InterPro" id="IPR010985">
    <property type="entry name" value="Ribbon_hlx_hlx"/>
</dbReference>
<keyword evidence="3" id="KW-1185">Reference proteome</keyword>
<protein>
    <submittedName>
        <fullName evidence="2">Plasmid stability protein</fullName>
    </submittedName>
</protein>
<dbReference type="EMBL" id="JACHML010000001">
    <property type="protein sequence ID" value="MBB6392734.1"/>
    <property type="molecule type" value="Genomic_DNA"/>
</dbReference>
<dbReference type="RefSeq" id="WP_184751772.1">
    <property type="nucleotide sequence ID" value="NZ_BAAAJR010000001.1"/>
</dbReference>
<dbReference type="Pfam" id="PF22513">
    <property type="entry name" value="FitA-like_RHH"/>
    <property type="match status" value="1"/>
</dbReference>
<dbReference type="InterPro" id="IPR053853">
    <property type="entry name" value="FitA-like_RHH"/>
</dbReference>
<dbReference type="SUPFAM" id="SSF47598">
    <property type="entry name" value="Ribbon-helix-helix"/>
    <property type="match status" value="1"/>
</dbReference>
<reference evidence="2 3" key="1">
    <citation type="submission" date="2020-08" db="EMBL/GenBank/DDBJ databases">
        <title>Sequencing the genomes of 1000 actinobacteria strains.</title>
        <authorList>
            <person name="Klenk H.-P."/>
        </authorList>
    </citation>
    <scope>NUCLEOTIDE SEQUENCE [LARGE SCALE GENOMIC DNA]</scope>
    <source>
        <strain evidence="2 3">DSM 12511</strain>
    </source>
</reference>
<name>A0A7X0KW40_9MICO</name>
<evidence type="ECO:0000259" key="1">
    <source>
        <dbReference type="Pfam" id="PF22513"/>
    </source>
</evidence>
<accession>A0A7X0KW40</accession>
<organism evidence="2 3">
    <name type="scientific">Microbacterium thalassium</name>
    <dbReference type="NCBI Taxonomy" id="362649"/>
    <lineage>
        <taxon>Bacteria</taxon>
        <taxon>Bacillati</taxon>
        <taxon>Actinomycetota</taxon>
        <taxon>Actinomycetes</taxon>
        <taxon>Micrococcales</taxon>
        <taxon>Microbacteriaceae</taxon>
        <taxon>Microbacterium</taxon>
    </lineage>
</organism>
<evidence type="ECO:0000313" key="3">
    <source>
        <dbReference type="Proteomes" id="UP000537775"/>
    </source>
</evidence>
<sequence>MPNVLIRDLDPQVHAALLARAEREGRSLQQFLSIELAKLAARPTLAELFAEIEARDDGIDLDRADIVDAIRRGRERMP</sequence>
<dbReference type="AlphaFoldDB" id="A0A7X0KW40"/>
<evidence type="ECO:0000313" key="2">
    <source>
        <dbReference type="EMBL" id="MBB6392734.1"/>
    </source>
</evidence>
<dbReference type="Proteomes" id="UP000537775">
    <property type="component" value="Unassembled WGS sequence"/>
</dbReference>
<feature type="domain" description="Antitoxin FitA-like ribbon-helix-helix" evidence="1">
    <location>
        <begin position="2"/>
        <end position="31"/>
    </location>
</feature>
<dbReference type="GO" id="GO:0006355">
    <property type="term" value="P:regulation of DNA-templated transcription"/>
    <property type="evidence" value="ECO:0007669"/>
    <property type="project" value="InterPro"/>
</dbReference>
<proteinExistence type="predicted"/>